<dbReference type="InterPro" id="IPR035979">
    <property type="entry name" value="RBD_domain_sf"/>
</dbReference>
<dbReference type="InterPro" id="IPR007846">
    <property type="entry name" value="RRM_NUP35_dom"/>
</dbReference>
<evidence type="ECO:0000259" key="11">
    <source>
        <dbReference type="PROSITE" id="PS51472"/>
    </source>
</evidence>
<evidence type="ECO:0000256" key="5">
    <source>
        <dbReference type="ARBA" id="ARBA00022927"/>
    </source>
</evidence>
<comment type="similarity">
    <text evidence="2 9">Belongs to the Nup35 family.</text>
</comment>
<keyword evidence="8 9" id="KW-0539">Nucleus</keyword>
<dbReference type="EnsemblMetazoa" id="PHUM336810-RA">
    <property type="protein sequence ID" value="PHUM336810-PA"/>
    <property type="gene ID" value="PHUM336810"/>
</dbReference>
<evidence type="ECO:0000256" key="3">
    <source>
        <dbReference type="ARBA" id="ARBA00022448"/>
    </source>
</evidence>
<dbReference type="OMA" id="PTGNWMH"/>
<dbReference type="RefSeq" id="XP_002427705.1">
    <property type="nucleotide sequence ID" value="XM_002427660.1"/>
</dbReference>
<keyword evidence="6 9" id="KW-0811">Translocation</keyword>
<dbReference type="PANTHER" id="PTHR21527:SF6">
    <property type="entry name" value="NUCLEOPORIN NUP35"/>
    <property type="match status" value="1"/>
</dbReference>
<protein>
    <recommendedName>
        <fullName evidence="9">Nucleoporin NUP53</fullName>
    </recommendedName>
</protein>
<dbReference type="PROSITE" id="PS51472">
    <property type="entry name" value="RRM_NUP35"/>
    <property type="match status" value="1"/>
</dbReference>
<dbReference type="InterPro" id="IPR012677">
    <property type="entry name" value="Nucleotide-bd_a/b_plait_sf"/>
</dbReference>
<dbReference type="Pfam" id="PF05172">
    <property type="entry name" value="RRM_Nup35"/>
    <property type="match status" value="1"/>
</dbReference>
<dbReference type="HOGENOM" id="CLU_056189_0_0_1"/>
<feature type="compositionally biased region" description="Polar residues" evidence="10">
    <location>
        <begin position="34"/>
        <end position="45"/>
    </location>
</feature>
<keyword evidence="3 9" id="KW-0813">Transport</keyword>
<evidence type="ECO:0000256" key="4">
    <source>
        <dbReference type="ARBA" id="ARBA00022816"/>
    </source>
</evidence>
<sequence length="309" mass="33509">MEQMNLGTPNNSGPSSPATTPTGSPYLPAFLLGESQSPIAGSTSPKNKRVHFSDNHSTVKDNVRNDHSNTQYFLSQIMNNPGSLNSSMQCNTNEKSNGPPIVGLFDTINSPPLGNDSQSNDVQQYVSTSPLKSSDSTENNWVTVFGYPPSAASFILSQLGHCGNIIATKSPAKGNWMHIQFSSKIEARRALTNNGKVFANSVMIGVIPCRDQEVITDYSINKENLNASVSYTPTSPSVCSPRNRLYPDLNGTYNNNTSIYESPISSPTRHSNLRSLQSRVGDTEVYSSGNTPQKNTGLVAKAMEYVFGW</sequence>
<feature type="domain" description="RRM Nup35-type" evidence="11">
    <location>
        <begin position="136"/>
        <end position="216"/>
    </location>
</feature>
<evidence type="ECO:0000256" key="2">
    <source>
        <dbReference type="ARBA" id="ARBA00009454"/>
    </source>
</evidence>
<dbReference type="GeneID" id="8231788"/>
<dbReference type="GO" id="GO:0031965">
    <property type="term" value="C:nuclear membrane"/>
    <property type="evidence" value="ECO:0007669"/>
    <property type="project" value="InterPro"/>
</dbReference>
<keyword evidence="14" id="KW-1185">Reference proteome</keyword>
<dbReference type="FunFam" id="3.30.70.330:FF:000095">
    <property type="entry name" value="Putative Nucleoporin NUP53"/>
    <property type="match status" value="1"/>
</dbReference>
<keyword evidence="5 9" id="KW-0653">Protein transport</keyword>
<dbReference type="GO" id="GO:0017056">
    <property type="term" value="F:structural constituent of nuclear pore"/>
    <property type="evidence" value="ECO:0007669"/>
    <property type="project" value="InterPro"/>
</dbReference>
<dbReference type="EMBL" id="AAZO01003917">
    <property type="status" value="NOT_ANNOTATED_CDS"/>
    <property type="molecule type" value="Genomic_DNA"/>
</dbReference>
<dbReference type="CTD" id="8231788"/>
<dbReference type="EMBL" id="DS235340">
    <property type="protein sequence ID" value="EEB14967.1"/>
    <property type="molecule type" value="Genomic_DNA"/>
</dbReference>
<dbReference type="GO" id="GO:0003676">
    <property type="term" value="F:nucleic acid binding"/>
    <property type="evidence" value="ECO:0007669"/>
    <property type="project" value="InterPro"/>
</dbReference>
<dbReference type="CDD" id="cd12441">
    <property type="entry name" value="RRM_Nup53_like"/>
    <property type="match status" value="1"/>
</dbReference>
<gene>
    <name evidence="13" type="primary">8231788</name>
    <name evidence="12" type="ORF">Phum_PHUM336810</name>
</gene>
<dbReference type="VEuPathDB" id="VectorBase:PHUM336810"/>
<evidence type="ECO:0000313" key="12">
    <source>
        <dbReference type="EMBL" id="EEB14967.1"/>
    </source>
</evidence>
<dbReference type="Proteomes" id="UP000009046">
    <property type="component" value="Unassembled WGS sequence"/>
</dbReference>
<dbReference type="GO" id="GO:0044613">
    <property type="term" value="C:nuclear pore central transport channel"/>
    <property type="evidence" value="ECO:0007669"/>
    <property type="project" value="TreeGrafter"/>
</dbReference>
<reference evidence="13" key="3">
    <citation type="submission" date="2021-02" db="UniProtKB">
        <authorList>
            <consortium name="EnsemblMetazoa"/>
        </authorList>
    </citation>
    <scope>IDENTIFICATION</scope>
    <source>
        <strain evidence="13">USDA</strain>
    </source>
</reference>
<evidence type="ECO:0000313" key="14">
    <source>
        <dbReference type="Proteomes" id="UP000009046"/>
    </source>
</evidence>
<evidence type="ECO:0000256" key="10">
    <source>
        <dbReference type="SAM" id="MobiDB-lite"/>
    </source>
</evidence>
<dbReference type="eggNOG" id="KOG4285">
    <property type="taxonomic scope" value="Eukaryota"/>
</dbReference>
<accession>E0VNL1</accession>
<dbReference type="GO" id="GO:0044615">
    <property type="term" value="C:nuclear pore nuclear basket"/>
    <property type="evidence" value="ECO:0007669"/>
    <property type="project" value="TreeGrafter"/>
</dbReference>
<dbReference type="STRING" id="121224.E0VNL1"/>
<evidence type="ECO:0000256" key="8">
    <source>
        <dbReference type="ARBA" id="ARBA00023242"/>
    </source>
</evidence>
<dbReference type="GO" id="GO:0006607">
    <property type="term" value="P:NLS-bearing protein import into nucleus"/>
    <property type="evidence" value="ECO:0007669"/>
    <property type="project" value="TreeGrafter"/>
</dbReference>
<keyword evidence="7 9" id="KW-0906">Nuclear pore complex</keyword>
<proteinExistence type="inferred from homology"/>
<dbReference type="SUPFAM" id="SSF54928">
    <property type="entry name" value="RNA-binding domain, RBD"/>
    <property type="match status" value="1"/>
</dbReference>
<dbReference type="GO" id="GO:0005543">
    <property type="term" value="F:phospholipid binding"/>
    <property type="evidence" value="ECO:0007669"/>
    <property type="project" value="TreeGrafter"/>
</dbReference>
<feature type="region of interest" description="Disordered" evidence="10">
    <location>
        <begin position="1"/>
        <end position="64"/>
    </location>
</feature>
<dbReference type="FunCoup" id="E0VNL1">
    <property type="interactions" value="1505"/>
</dbReference>
<organism>
    <name type="scientific">Pediculus humanus subsp. corporis</name>
    <name type="common">Body louse</name>
    <dbReference type="NCBI Taxonomy" id="121224"/>
    <lineage>
        <taxon>Eukaryota</taxon>
        <taxon>Metazoa</taxon>
        <taxon>Ecdysozoa</taxon>
        <taxon>Arthropoda</taxon>
        <taxon>Hexapoda</taxon>
        <taxon>Insecta</taxon>
        <taxon>Pterygota</taxon>
        <taxon>Neoptera</taxon>
        <taxon>Paraneoptera</taxon>
        <taxon>Psocodea</taxon>
        <taxon>Troctomorpha</taxon>
        <taxon>Phthiraptera</taxon>
        <taxon>Anoplura</taxon>
        <taxon>Pediculidae</taxon>
        <taxon>Pediculus</taxon>
    </lineage>
</organism>
<dbReference type="AlphaFoldDB" id="E0VNL1"/>
<evidence type="ECO:0000256" key="7">
    <source>
        <dbReference type="ARBA" id="ARBA00023132"/>
    </source>
</evidence>
<reference evidence="12" key="2">
    <citation type="submission" date="2007-04" db="EMBL/GenBank/DDBJ databases">
        <title>The genome of the human body louse.</title>
        <authorList>
            <consortium name="The Human Body Louse Genome Consortium"/>
            <person name="Kirkness E."/>
            <person name="Walenz B."/>
            <person name="Hass B."/>
            <person name="Bruggner R."/>
            <person name="Strausberg R."/>
        </authorList>
    </citation>
    <scope>NUCLEOTIDE SEQUENCE</scope>
    <source>
        <strain evidence="12">USDA</strain>
    </source>
</reference>
<dbReference type="GO" id="GO:0006999">
    <property type="term" value="P:nuclear pore organization"/>
    <property type="evidence" value="ECO:0007669"/>
    <property type="project" value="TreeGrafter"/>
</dbReference>
<dbReference type="KEGG" id="phu:Phum_PHUM336810"/>
<dbReference type="InterPro" id="IPR017389">
    <property type="entry name" value="Nucleoporin_NUP53"/>
</dbReference>
<evidence type="ECO:0000256" key="1">
    <source>
        <dbReference type="ARBA" id="ARBA00004567"/>
    </source>
</evidence>
<evidence type="ECO:0000256" key="9">
    <source>
        <dbReference type="PIRNR" id="PIRNR038119"/>
    </source>
</evidence>
<dbReference type="InParanoid" id="E0VNL1"/>
<evidence type="ECO:0000256" key="6">
    <source>
        <dbReference type="ARBA" id="ARBA00023010"/>
    </source>
</evidence>
<feature type="compositionally biased region" description="Low complexity" evidence="10">
    <location>
        <begin position="7"/>
        <end position="25"/>
    </location>
</feature>
<dbReference type="PANTHER" id="PTHR21527">
    <property type="entry name" value="NUCLEOPORIN NUP35"/>
    <property type="match status" value="1"/>
</dbReference>
<name>E0VNL1_PEDHC</name>
<dbReference type="Gene3D" id="3.30.70.330">
    <property type="match status" value="1"/>
</dbReference>
<comment type="function">
    <text evidence="9">Functions as a component of the nuclear pore complex (NPC).</text>
</comment>
<dbReference type="PIRSF" id="PIRSF038119">
    <property type="entry name" value="Nucleoporin_NUP53"/>
    <property type="match status" value="1"/>
</dbReference>
<keyword evidence="4 9" id="KW-0509">mRNA transport</keyword>
<dbReference type="OrthoDB" id="3365060at2759"/>
<evidence type="ECO:0000313" key="13">
    <source>
        <dbReference type="EnsemblMetazoa" id="PHUM336810-PA"/>
    </source>
</evidence>
<reference evidence="12" key="1">
    <citation type="submission" date="2007-04" db="EMBL/GenBank/DDBJ databases">
        <title>Annotation of Pediculus humanus corporis strain USDA.</title>
        <authorList>
            <person name="Kirkness E."/>
            <person name="Hannick L."/>
            <person name="Hass B."/>
            <person name="Bruggner R."/>
            <person name="Lawson D."/>
            <person name="Bidwell S."/>
            <person name="Joardar V."/>
            <person name="Caler E."/>
            <person name="Walenz B."/>
            <person name="Inman J."/>
            <person name="Schobel S."/>
            <person name="Galinsky K."/>
            <person name="Amedeo P."/>
            <person name="Strausberg R."/>
        </authorList>
    </citation>
    <scope>NUCLEOTIDE SEQUENCE</scope>
    <source>
        <strain evidence="12">USDA</strain>
    </source>
</reference>
<feature type="compositionally biased region" description="Basic and acidic residues" evidence="10">
    <location>
        <begin position="51"/>
        <end position="64"/>
    </location>
</feature>
<dbReference type="GO" id="GO:0051028">
    <property type="term" value="P:mRNA transport"/>
    <property type="evidence" value="ECO:0007669"/>
    <property type="project" value="UniProtKB-UniRule"/>
</dbReference>
<comment type="subcellular location">
    <subcellularLocation>
        <location evidence="1 9">Nucleus</location>
        <location evidence="1 9">Nuclear pore complex</location>
    </subcellularLocation>
</comment>